<dbReference type="Proteomes" id="UP001204144">
    <property type="component" value="Unassembled WGS sequence"/>
</dbReference>
<keyword evidence="5" id="KW-1185">Reference proteome</keyword>
<reference evidence="4 5" key="1">
    <citation type="submission" date="2018-11" db="EMBL/GenBank/DDBJ databases">
        <title>Novel bacteria species description.</title>
        <authorList>
            <person name="Han J.-H."/>
        </authorList>
    </citation>
    <scope>NUCLEOTIDE SEQUENCE [LARGE SCALE GENOMIC DNA]</scope>
    <source>
        <strain evidence="4 5">KCTC23259</strain>
    </source>
</reference>
<dbReference type="NCBIfam" id="NF045639">
    <property type="entry name" value="GCX_COOH"/>
    <property type="match status" value="1"/>
</dbReference>
<gene>
    <name evidence="4" type="ORF">EGI31_02510</name>
</gene>
<dbReference type="Gene3D" id="2.60.120.260">
    <property type="entry name" value="Galactose-binding domain-like"/>
    <property type="match status" value="1"/>
</dbReference>
<evidence type="ECO:0000259" key="3">
    <source>
        <dbReference type="Pfam" id="PF00149"/>
    </source>
</evidence>
<dbReference type="InterPro" id="IPR004843">
    <property type="entry name" value="Calcineurin-like_PHP"/>
</dbReference>
<dbReference type="InterPro" id="IPR055015">
    <property type="entry name" value="GCX_COOH"/>
</dbReference>
<name>A0AAE3KT18_9BACT</name>
<dbReference type="GO" id="GO:0003993">
    <property type="term" value="F:acid phosphatase activity"/>
    <property type="evidence" value="ECO:0007669"/>
    <property type="project" value="InterPro"/>
</dbReference>
<dbReference type="Gene3D" id="3.60.21.10">
    <property type="match status" value="1"/>
</dbReference>
<evidence type="ECO:0000313" key="5">
    <source>
        <dbReference type="Proteomes" id="UP001204144"/>
    </source>
</evidence>
<feature type="chain" id="PRO_5042279029" evidence="2">
    <location>
        <begin position="26"/>
        <end position="748"/>
    </location>
</feature>
<accession>A0AAE3KT18</accession>
<protein>
    <submittedName>
        <fullName evidence="4">Metallophosphoesterase family protein</fullName>
    </submittedName>
</protein>
<dbReference type="Pfam" id="PF00149">
    <property type="entry name" value="Metallophos"/>
    <property type="match status" value="1"/>
</dbReference>
<dbReference type="PANTHER" id="PTHR45867:SF3">
    <property type="entry name" value="ACID PHOSPHATASE TYPE 7"/>
    <property type="match status" value="1"/>
</dbReference>
<evidence type="ECO:0000256" key="2">
    <source>
        <dbReference type="SAM" id="SignalP"/>
    </source>
</evidence>
<dbReference type="SUPFAM" id="SSF49363">
    <property type="entry name" value="Purple acid phosphatase, N-terminal domain"/>
    <property type="match status" value="1"/>
</dbReference>
<evidence type="ECO:0000313" key="4">
    <source>
        <dbReference type="EMBL" id="MCP9761811.1"/>
    </source>
</evidence>
<dbReference type="PANTHER" id="PTHR45867">
    <property type="entry name" value="PURPLE ACID PHOSPHATASE"/>
    <property type="match status" value="1"/>
</dbReference>
<feature type="signal peptide" evidence="2">
    <location>
        <begin position="1"/>
        <end position="25"/>
    </location>
</feature>
<keyword evidence="1 2" id="KW-0732">Signal</keyword>
<dbReference type="EMBL" id="RJUF01000003">
    <property type="protein sequence ID" value="MCP9761811.1"/>
    <property type="molecule type" value="Genomic_DNA"/>
</dbReference>
<feature type="domain" description="Calcineurin-like phosphoesterase" evidence="3">
    <location>
        <begin position="289"/>
        <end position="499"/>
    </location>
</feature>
<dbReference type="InterPro" id="IPR029052">
    <property type="entry name" value="Metallo-depent_PP-like"/>
</dbReference>
<comment type="caution">
    <text evidence="4">The sequence shown here is derived from an EMBL/GenBank/DDBJ whole genome shotgun (WGS) entry which is preliminary data.</text>
</comment>
<evidence type="ECO:0000256" key="1">
    <source>
        <dbReference type="ARBA" id="ARBA00022729"/>
    </source>
</evidence>
<dbReference type="InterPro" id="IPR008963">
    <property type="entry name" value="Purple_acid_Pase-like_N"/>
</dbReference>
<organism evidence="4 5">
    <name type="scientific">Lacihabitans soyangensis</name>
    <dbReference type="NCBI Taxonomy" id="869394"/>
    <lineage>
        <taxon>Bacteria</taxon>
        <taxon>Pseudomonadati</taxon>
        <taxon>Bacteroidota</taxon>
        <taxon>Cytophagia</taxon>
        <taxon>Cytophagales</taxon>
        <taxon>Leadbetterellaceae</taxon>
        <taxon>Lacihabitans</taxon>
    </lineage>
</organism>
<proteinExistence type="predicted"/>
<sequence>MQFVLKMAILKSIFLILASVSFTMAQSTIVAAGDTWKYLDNGSDQGTTWRNAGFNDALWASGNAEFGYGEGDETTVVNYGPDPNNKYITTYFRKVVTLSSTYSSFLLRGKRDDGVAVYFNGVQVFKDGLGDPVLYNTLATNAADDGQVWLSTTLPGNVLQMGQNTIAVEIHQTASSSSDLSFDFELIGQNSVFVSRGPYLQMASSTGMQIRYRTISLTTSKINYGTDPNNLILSVSDNAFKTEHIVNLIGLQPNTKYYYNIANTDQIIQSSANHYFYTAPTIGTEKKTKVWVTGDCGTGTSTQANVKNAFLNYVGNNYIDLWLLLGDNAYNSGYDNEYQTLFFEPYQNSRTMKQTPIFPAPGNHDYYSTSQGSRSGAYFQNFTLPTNGEIGGPPSYNEGYYSYNYANIHFISLDSYGTETASLYRLSDTLNSPQITWLKADLAANTQKWTIVYWHHPPYTMGSHNSDSELELRYIREKVLPILERNNVDLVLCGHSHNYERTRLIKGHYGLESSFSPTSHNKSNSSGRYDGTADSCPYEKTSGLPNKGIVYVVAGSAGWVTSKQATYPHDATVYSNSETGGSIYLEIEGNRLDSKWISENGTVADQFTIMKDVNKNSEIEIAPNQSSVNLQASWIGDYIWNNPAGNTKTIQINPIIGQQYFVEDSRQCLRDTFLIKVNPNCVNNHQLTKVVGGNSTLALNASQAISASSSLQSGTTVNFGAGRSILLENGFQASNGGVFKAEIKNCVN</sequence>
<dbReference type="GO" id="GO:0046872">
    <property type="term" value="F:metal ion binding"/>
    <property type="evidence" value="ECO:0007669"/>
    <property type="project" value="InterPro"/>
</dbReference>
<dbReference type="SUPFAM" id="SSF56300">
    <property type="entry name" value="Metallo-dependent phosphatases"/>
    <property type="match status" value="1"/>
</dbReference>
<dbReference type="AlphaFoldDB" id="A0AAE3KT18"/>